<dbReference type="SUPFAM" id="SSF53383">
    <property type="entry name" value="PLP-dependent transferases"/>
    <property type="match status" value="1"/>
</dbReference>
<dbReference type="AlphaFoldDB" id="A0A7V4KCP3"/>
<dbReference type="InterPro" id="IPR001917">
    <property type="entry name" value="Aminotrans_II_pyridoxalP_BS"/>
</dbReference>
<dbReference type="InterPro" id="IPR015424">
    <property type="entry name" value="PyrdxlP-dep_Trfase"/>
</dbReference>
<evidence type="ECO:0000256" key="4">
    <source>
        <dbReference type="ARBA" id="ARBA00022898"/>
    </source>
</evidence>
<dbReference type="Gene3D" id="3.40.640.10">
    <property type="entry name" value="Type I PLP-dependent aspartate aminotransferase-like (Major domain)"/>
    <property type="match status" value="1"/>
</dbReference>
<dbReference type="PANTHER" id="PTHR43643">
    <property type="entry name" value="HISTIDINOL-PHOSPHATE AMINOTRANSFERASE 2"/>
    <property type="match status" value="1"/>
</dbReference>
<dbReference type="Pfam" id="PF00155">
    <property type="entry name" value="Aminotran_1_2"/>
    <property type="match status" value="1"/>
</dbReference>
<dbReference type="InterPro" id="IPR004839">
    <property type="entry name" value="Aminotransferase_I/II_large"/>
</dbReference>
<dbReference type="Gene3D" id="3.90.1150.10">
    <property type="entry name" value="Aspartate Aminotransferase, domain 1"/>
    <property type="match status" value="1"/>
</dbReference>
<dbReference type="InterPro" id="IPR015421">
    <property type="entry name" value="PyrdxlP-dep_Trfase_major"/>
</dbReference>
<comment type="caution">
    <text evidence="7">The sequence shown here is derived from an EMBL/GenBank/DDBJ whole genome shotgun (WGS) entry which is preliminary data.</text>
</comment>
<protein>
    <submittedName>
        <fullName evidence="7">Histidinol-phosphate transaminase</fullName>
        <ecNumber evidence="7">2.6.1.9</ecNumber>
    </submittedName>
</protein>
<evidence type="ECO:0000313" key="7">
    <source>
        <dbReference type="EMBL" id="HGU52519.1"/>
    </source>
</evidence>
<dbReference type="InterPro" id="IPR015422">
    <property type="entry name" value="PyrdxlP-dep_Trfase_small"/>
</dbReference>
<comment type="similarity">
    <text evidence="5">Belongs to the class-II pyridoxal-phosphate-dependent aminotransferase family.</text>
</comment>
<evidence type="ECO:0000259" key="6">
    <source>
        <dbReference type="Pfam" id="PF00155"/>
    </source>
</evidence>
<feature type="domain" description="Aminotransferase class I/classII large" evidence="6">
    <location>
        <begin position="24"/>
        <end position="324"/>
    </location>
</feature>
<dbReference type="GO" id="GO:0030170">
    <property type="term" value="F:pyridoxal phosphate binding"/>
    <property type="evidence" value="ECO:0007669"/>
    <property type="project" value="InterPro"/>
</dbReference>
<accession>A0A7V4KCP3</accession>
<keyword evidence="3 7" id="KW-0808">Transferase</keyword>
<evidence type="ECO:0000256" key="2">
    <source>
        <dbReference type="ARBA" id="ARBA00022576"/>
    </source>
</evidence>
<dbReference type="EC" id="2.6.1.9" evidence="7"/>
<comment type="cofactor">
    <cofactor evidence="1 5">
        <name>pyridoxal 5'-phosphate</name>
        <dbReference type="ChEBI" id="CHEBI:597326"/>
    </cofactor>
</comment>
<organism evidence="7">
    <name type="scientific">Fervidobacterium pennivorans</name>
    <dbReference type="NCBI Taxonomy" id="93466"/>
    <lineage>
        <taxon>Bacteria</taxon>
        <taxon>Thermotogati</taxon>
        <taxon>Thermotogota</taxon>
        <taxon>Thermotogae</taxon>
        <taxon>Thermotogales</taxon>
        <taxon>Fervidobacteriaceae</taxon>
        <taxon>Fervidobacterium</taxon>
    </lineage>
</organism>
<evidence type="ECO:0000256" key="1">
    <source>
        <dbReference type="ARBA" id="ARBA00001933"/>
    </source>
</evidence>
<dbReference type="CDD" id="cd00609">
    <property type="entry name" value="AAT_like"/>
    <property type="match status" value="1"/>
</dbReference>
<sequence length="343" mass="40163">MRVLENVFSRTVEYKSEERAEIYLALNENPFPFPEEILIDVFKSIDLDNFRIYYDSPDAEFLKKLSTYVGIDGIYERNISVGNGADEIIYVILSMFERAIFFTPTYSCYKIFSRALGVQYVEIPLEDNFRIPNFNFKEGDVVFVPNPNNPTGHIFPVEDIERILKSKAFLVLDEAYYEFSKVTYVDLIKRYENLAVVRTFSKAFSLAAQRIGYVISNEKFIEAYNRVRLPYNLNYISQLLAKAALDNLELFERRIDYIITERERVLDKAKQLGFNVTDSKGNFIFIFLKKEEIEDIKVRFISKGIAVRYFDEGIRISIGLREENDIILAELERLRGSRGDFYE</sequence>
<keyword evidence="4 5" id="KW-0663">Pyridoxal phosphate</keyword>
<evidence type="ECO:0000256" key="3">
    <source>
        <dbReference type="ARBA" id="ARBA00022679"/>
    </source>
</evidence>
<gene>
    <name evidence="7" type="ORF">ENT78_03200</name>
</gene>
<dbReference type="PROSITE" id="PS00599">
    <property type="entry name" value="AA_TRANSFER_CLASS_2"/>
    <property type="match status" value="1"/>
</dbReference>
<dbReference type="GO" id="GO:0004400">
    <property type="term" value="F:histidinol-phosphate transaminase activity"/>
    <property type="evidence" value="ECO:0007669"/>
    <property type="project" value="UniProtKB-EC"/>
</dbReference>
<proteinExistence type="inferred from homology"/>
<keyword evidence="2 7" id="KW-0032">Aminotransferase</keyword>
<dbReference type="EMBL" id="DSZZ01000149">
    <property type="protein sequence ID" value="HGU52519.1"/>
    <property type="molecule type" value="Genomic_DNA"/>
</dbReference>
<reference evidence="7" key="1">
    <citation type="journal article" date="2020" name="mSystems">
        <title>Genome- and Community-Level Interaction Insights into Carbon Utilization and Element Cycling Functions of Hydrothermarchaeota in Hydrothermal Sediment.</title>
        <authorList>
            <person name="Zhou Z."/>
            <person name="Liu Y."/>
            <person name="Xu W."/>
            <person name="Pan J."/>
            <person name="Luo Z.H."/>
            <person name="Li M."/>
        </authorList>
    </citation>
    <scope>NUCLEOTIDE SEQUENCE [LARGE SCALE GENOMIC DNA]</scope>
    <source>
        <strain evidence="7">SpSt-61</strain>
    </source>
</reference>
<dbReference type="InterPro" id="IPR050106">
    <property type="entry name" value="HistidinolP_aminotransfase"/>
</dbReference>
<dbReference type="PANTHER" id="PTHR43643:SF3">
    <property type="entry name" value="HISTIDINOL-PHOSPHATE AMINOTRANSFERASE"/>
    <property type="match status" value="1"/>
</dbReference>
<name>A0A7V4KCP3_FERPE</name>
<evidence type="ECO:0000256" key="5">
    <source>
        <dbReference type="RuleBase" id="RU003693"/>
    </source>
</evidence>